<dbReference type="EMBL" id="CP042476">
    <property type="protein sequence ID" value="QED36823.1"/>
    <property type="molecule type" value="Genomic_DNA"/>
</dbReference>
<accession>A0A5B8YJM6</accession>
<reference evidence="2 3" key="1">
    <citation type="submission" date="2019-08" db="EMBL/GenBank/DDBJ databases">
        <title>Antarcticibacterium arcticum sp. nov., a bacterium isolated from marine sediment of the Canadian Beaufort Sea.</title>
        <authorList>
            <person name="Lee Y.M."/>
            <person name="Baek K."/>
            <person name="Lee D.-H."/>
            <person name="Shin S.C."/>
            <person name="Jin Y.K."/>
            <person name="Park Y."/>
        </authorList>
    </citation>
    <scope>NUCLEOTIDE SEQUENCE [LARGE SCALE GENOMIC DNA]</scope>
    <source>
        <strain evidence="2 3">PAMC 28998</strain>
    </source>
</reference>
<dbReference type="Proteomes" id="UP000321954">
    <property type="component" value="Chromosome"/>
</dbReference>
<dbReference type="OrthoDB" id="187854at2"/>
<name>A0A5B8YJM6_9FLAO</name>
<evidence type="ECO:0000313" key="3">
    <source>
        <dbReference type="Proteomes" id="UP000321954"/>
    </source>
</evidence>
<keyword evidence="3" id="KW-1185">Reference proteome</keyword>
<dbReference type="RefSeq" id="WP_146831025.1">
    <property type="nucleotide sequence ID" value="NZ_CP042476.1"/>
</dbReference>
<dbReference type="Pfam" id="PF11138">
    <property type="entry name" value="DUF2911"/>
    <property type="match status" value="1"/>
</dbReference>
<dbReference type="InterPro" id="IPR021314">
    <property type="entry name" value="DUF2911"/>
</dbReference>
<gene>
    <name evidence="2" type="ORF">FK178_03455</name>
</gene>
<feature type="chain" id="PRO_5023151112" evidence="1">
    <location>
        <begin position="19"/>
        <end position="280"/>
    </location>
</feature>
<dbReference type="KEGG" id="anp:FK178_03455"/>
<organism evidence="2 3">
    <name type="scientific">Antarcticibacterium arcticum</name>
    <dbReference type="NCBI Taxonomy" id="2585771"/>
    <lineage>
        <taxon>Bacteria</taxon>
        <taxon>Pseudomonadati</taxon>
        <taxon>Bacteroidota</taxon>
        <taxon>Flavobacteriia</taxon>
        <taxon>Flavobacteriales</taxon>
        <taxon>Flavobacteriaceae</taxon>
        <taxon>Antarcticibacterium</taxon>
    </lineage>
</organism>
<protein>
    <submittedName>
        <fullName evidence="2">DUF2911 domain-containing protein</fullName>
    </submittedName>
</protein>
<sequence>MKKLLLFLCVGVFAGASAQISAPQPSPFSKVEQKVGLTDVTIEYSRPGMRDRQVFGNLVPFGEVWRTGANANTKITFSDDVEIGGKTLKKGTYALYTKPGKDSWEVMFYTDSNNWGNPEKWDDSKVALKATATVDQLPFDMETFTIFLDDLKNDGAVMNIVWENTVASLPITVPTDTKTMASIERVMNGPTANDYFAAGSYYHDSGKDTKKALEWVNKAIEMQGNAPFWMLRKKSLIQADMGMKKEAIATAQLSLAAAEKAGNADYVKMNKDSLKEWGVQ</sequence>
<keyword evidence="1" id="KW-0732">Signal</keyword>
<evidence type="ECO:0000313" key="2">
    <source>
        <dbReference type="EMBL" id="QED36823.1"/>
    </source>
</evidence>
<dbReference type="AlphaFoldDB" id="A0A5B8YJM6"/>
<proteinExistence type="predicted"/>
<evidence type="ECO:0000256" key="1">
    <source>
        <dbReference type="SAM" id="SignalP"/>
    </source>
</evidence>
<feature type="signal peptide" evidence="1">
    <location>
        <begin position="1"/>
        <end position="18"/>
    </location>
</feature>